<name>A0A3R7GDB1_CLOSI</name>
<dbReference type="InterPro" id="IPR005829">
    <property type="entry name" value="Sugar_transporter_CS"/>
</dbReference>
<protein>
    <submittedName>
        <fullName evidence="7">Solute carrier 2, facilitated glucose transporter member 1</fullName>
    </submittedName>
</protein>
<keyword evidence="7" id="KW-0762">Sugar transport</keyword>
<dbReference type="STRING" id="79923.A0A3R7GDB1"/>
<evidence type="ECO:0000259" key="6">
    <source>
        <dbReference type="PROSITE" id="PS50850"/>
    </source>
</evidence>
<dbReference type="Proteomes" id="UP000286415">
    <property type="component" value="Unassembled WGS sequence"/>
</dbReference>
<accession>A0A3R7GDB1</accession>
<dbReference type="AlphaFoldDB" id="A0A3R7GDB1"/>
<proteinExistence type="predicted"/>
<feature type="domain" description="Major facilitator superfamily (MFS) profile" evidence="6">
    <location>
        <begin position="74"/>
        <end position="510"/>
    </location>
</feature>
<dbReference type="InterPro" id="IPR003663">
    <property type="entry name" value="Sugar/inositol_transpt"/>
</dbReference>
<dbReference type="PROSITE" id="PS50850">
    <property type="entry name" value="MFS"/>
    <property type="match status" value="1"/>
</dbReference>
<evidence type="ECO:0000256" key="3">
    <source>
        <dbReference type="ARBA" id="ARBA00022692"/>
    </source>
</evidence>
<evidence type="ECO:0000256" key="1">
    <source>
        <dbReference type="ARBA" id="ARBA00004141"/>
    </source>
</evidence>
<dbReference type="InterPro" id="IPR045263">
    <property type="entry name" value="GLUT"/>
</dbReference>
<organism evidence="7 8">
    <name type="scientific">Clonorchis sinensis</name>
    <name type="common">Chinese liver fluke</name>
    <dbReference type="NCBI Taxonomy" id="79923"/>
    <lineage>
        <taxon>Eukaryota</taxon>
        <taxon>Metazoa</taxon>
        <taxon>Spiralia</taxon>
        <taxon>Lophotrochozoa</taxon>
        <taxon>Platyhelminthes</taxon>
        <taxon>Trematoda</taxon>
        <taxon>Digenea</taxon>
        <taxon>Opisthorchiida</taxon>
        <taxon>Opisthorchiata</taxon>
        <taxon>Opisthorchiidae</taxon>
        <taxon>Clonorchis</taxon>
    </lineage>
</organism>
<dbReference type="InParanoid" id="A0A3R7GDB1"/>
<dbReference type="Pfam" id="PF00083">
    <property type="entry name" value="Sugar_tr"/>
    <property type="match status" value="1"/>
</dbReference>
<evidence type="ECO:0000256" key="4">
    <source>
        <dbReference type="ARBA" id="ARBA00022989"/>
    </source>
</evidence>
<feature type="non-terminal residue" evidence="7">
    <location>
        <position position="1"/>
    </location>
</feature>
<evidence type="ECO:0000313" key="7">
    <source>
        <dbReference type="EMBL" id="KAG5452054.1"/>
    </source>
</evidence>
<dbReference type="PANTHER" id="PTHR23503:SF8">
    <property type="entry name" value="FACILITATED GLUCOSE TRANSPORTER PROTEIN 1"/>
    <property type="match status" value="1"/>
</dbReference>
<dbReference type="GO" id="GO:0015149">
    <property type="term" value="F:hexose transmembrane transporter activity"/>
    <property type="evidence" value="ECO:0007669"/>
    <property type="project" value="TreeGrafter"/>
</dbReference>
<reference evidence="7 8" key="1">
    <citation type="journal article" date="2018" name="Biotechnol. Adv.">
        <title>Improved genomic resources and new bioinformatic workflow for the carcinogenic parasite Clonorchis sinensis: Biotechnological implications.</title>
        <authorList>
            <person name="Wang D."/>
            <person name="Korhonen P.K."/>
            <person name="Gasser R.B."/>
            <person name="Young N.D."/>
        </authorList>
    </citation>
    <scope>NUCLEOTIDE SEQUENCE [LARGE SCALE GENOMIC DNA]</scope>
    <source>
        <strain evidence="7">Cs-k2</strain>
    </source>
</reference>
<evidence type="ECO:0000256" key="2">
    <source>
        <dbReference type="ARBA" id="ARBA00022448"/>
    </source>
</evidence>
<dbReference type="InterPro" id="IPR020846">
    <property type="entry name" value="MFS_dom"/>
</dbReference>
<dbReference type="Gene3D" id="1.20.1250.20">
    <property type="entry name" value="MFS general substrate transporter like domains"/>
    <property type="match status" value="1"/>
</dbReference>
<dbReference type="SUPFAM" id="SSF103473">
    <property type="entry name" value="MFS general substrate transporter"/>
    <property type="match status" value="1"/>
</dbReference>
<keyword evidence="4" id="KW-1133">Transmembrane helix</keyword>
<dbReference type="OrthoDB" id="4540492at2759"/>
<comment type="subcellular location">
    <subcellularLocation>
        <location evidence="1">Membrane</location>
        <topology evidence="1">Multi-pass membrane protein</topology>
    </subcellularLocation>
</comment>
<dbReference type="InterPro" id="IPR036259">
    <property type="entry name" value="MFS_trans_sf"/>
</dbReference>
<dbReference type="PROSITE" id="PS00216">
    <property type="entry name" value="SUGAR_TRANSPORT_1"/>
    <property type="match status" value="1"/>
</dbReference>
<sequence>NIEQVYARASGSPILNAISGFNGFIHQIRYTFIIIIDSMTSVFNTDASLPYNHEQICFTSNVLYAVFVDKTRVINAPYQVFDFVSLPSVQLISDFIGNVTADRHGSADEAYVTVIASVCVSGFLIGGLAGALISGLLANKLGRKRAILVLSGPCVLGCIFIMVCQAARSFEIIIVGRLLVGVACGAYTAVGPLYMSEIVPLSVRGAAGVLNQLMIVFSLLLSQILGLQQIMGTKDLWPYLLGLNVIPCILGSALLLLCPESPRYLYIIKRDPETARAALQRLRSPDHDIDTELAGFSREASIASRKATIFELLRKPYLRIGLMVALLAQFGQQLSGINGVIYYSVELFKVNGLTDEQATYTTIGIGGFMLLITVVSIFIIDRVGRRILLIGGLAVAFLSLLSFTFCMIGKQYGQVNWPIYPAIVSIYVFVCGFGIGPGSIPWFIAAEMFSQETRDAAMGVSATTNWLCNIAVALGFIQMIKYLEFYSFLPSACILLVVIVLLYIYMPETKGKSADMIEAEFRRRTNLCHRDSYDSEFAASSTSVIQAVLGPPSSSILIPTSCLYHLIVCLPSYEHLPPRLQNIGTFRSSKEDLLICVSSSFTTTVVFAVITSLSTSSVDHLKGHRWKTGRLSEKWSVYVFAPSASTTNWLTGKSVGNWMLQRLRNHADREWLALLMQRCFLVLCSIPFHPKIDWLNLCPCHCAPYRKVCSFRKLRRFSAQCALFIDVEQCKVQYSVLERSVVYPTLVYRIRVPKIETPVMSDSELELHASTSVTKISKTVFSCLDETNPFSRRHNVLNDILYRMSQSGQIPLSQKYDRCCDKSKGLVSFFADLCDFKALFFFDPRYSSRRCQRQQTILILMEGGKVATVLSKQPPVRSFALQCV</sequence>
<dbReference type="InterPro" id="IPR005828">
    <property type="entry name" value="MFS_sugar_transport-like"/>
</dbReference>
<dbReference type="EMBL" id="NIRI02000042">
    <property type="protein sequence ID" value="KAG5452054.1"/>
    <property type="molecule type" value="Genomic_DNA"/>
</dbReference>
<dbReference type="NCBIfam" id="TIGR00879">
    <property type="entry name" value="SP"/>
    <property type="match status" value="1"/>
</dbReference>
<keyword evidence="3" id="KW-0812">Transmembrane</keyword>
<evidence type="ECO:0000256" key="5">
    <source>
        <dbReference type="ARBA" id="ARBA00023136"/>
    </source>
</evidence>
<keyword evidence="8" id="KW-1185">Reference proteome</keyword>
<dbReference type="FunCoup" id="A0A3R7GDB1">
    <property type="interactions" value="15"/>
</dbReference>
<comment type="caution">
    <text evidence="7">The sequence shown here is derived from an EMBL/GenBank/DDBJ whole genome shotgun (WGS) entry which is preliminary data.</text>
</comment>
<dbReference type="GO" id="GO:0016020">
    <property type="term" value="C:membrane"/>
    <property type="evidence" value="ECO:0007669"/>
    <property type="project" value="UniProtKB-SubCell"/>
</dbReference>
<keyword evidence="5" id="KW-0472">Membrane</keyword>
<keyword evidence="2" id="KW-0813">Transport</keyword>
<gene>
    <name evidence="7" type="ORF">CSKR_110665</name>
</gene>
<reference evidence="7 8" key="2">
    <citation type="journal article" date="2021" name="Genomics">
        <title>High-quality reference genome for Clonorchis sinensis.</title>
        <authorList>
            <person name="Young N.D."/>
            <person name="Stroehlein A.J."/>
            <person name="Kinkar L."/>
            <person name="Wang T."/>
            <person name="Sohn W.M."/>
            <person name="Chang B.C.H."/>
            <person name="Kaur P."/>
            <person name="Weisz D."/>
            <person name="Dudchenko O."/>
            <person name="Aiden E.L."/>
            <person name="Korhonen P.K."/>
            <person name="Gasser R.B."/>
        </authorList>
    </citation>
    <scope>NUCLEOTIDE SEQUENCE [LARGE SCALE GENOMIC DNA]</scope>
    <source>
        <strain evidence="7">Cs-k2</strain>
    </source>
</reference>
<evidence type="ECO:0000313" key="8">
    <source>
        <dbReference type="Proteomes" id="UP000286415"/>
    </source>
</evidence>
<dbReference type="PROSITE" id="PS00217">
    <property type="entry name" value="SUGAR_TRANSPORT_2"/>
    <property type="match status" value="1"/>
</dbReference>
<dbReference type="PANTHER" id="PTHR23503">
    <property type="entry name" value="SOLUTE CARRIER FAMILY 2"/>
    <property type="match status" value="1"/>
</dbReference>
<dbReference type="PRINTS" id="PR00171">
    <property type="entry name" value="SUGRTRNSPORT"/>
</dbReference>